<dbReference type="EC" id="2.3.2.30" evidence="7"/>
<dbReference type="GO" id="GO:0006629">
    <property type="term" value="P:lipid metabolic process"/>
    <property type="evidence" value="ECO:0007669"/>
    <property type="project" value="UniProtKB-KW"/>
</dbReference>
<reference evidence="11" key="2">
    <citation type="journal article" date="2020" name="Microorganisms">
        <title>Osmotic Adaptation and Compatible Solute Biosynthesis of Phototrophic Bacteria as Revealed from Genome Analyses.</title>
        <authorList>
            <person name="Imhoff J.F."/>
            <person name="Rahn T."/>
            <person name="Kunzel S."/>
            <person name="Keller A."/>
            <person name="Neulinger S.C."/>
        </authorList>
    </citation>
    <scope>NUCLEOTIDE SEQUENCE</scope>
    <source>
        <strain evidence="11">DSM 9154</strain>
    </source>
</reference>
<dbReference type="PANTHER" id="PTHR37323">
    <property type="entry name" value="GCN5-RELATED N-ACETYLTRANSFERASE"/>
    <property type="match status" value="1"/>
</dbReference>
<dbReference type="InterPro" id="IPR016181">
    <property type="entry name" value="Acyl_CoA_acyltransferase"/>
</dbReference>
<comment type="function">
    <text evidence="9">Catalyzes the first step in the biosynthesis of ornithine lipids, which are phosphorus-free membrane lipids. Catalyzes the 3-hydroxyacyl-acyl carrier protein-dependent acylation of ornithine to form lyso-ornithine lipid (LOL).</text>
</comment>
<comment type="catalytic activity">
    <reaction evidence="10">
        <text>a (3R)-hydroxyacyl-[ACP] + L-ornithine = a lyso-ornithine lipid + holo-[ACP] + H(+)</text>
        <dbReference type="Rhea" id="RHEA:20633"/>
        <dbReference type="Rhea" id="RHEA-COMP:9685"/>
        <dbReference type="Rhea" id="RHEA-COMP:9945"/>
        <dbReference type="ChEBI" id="CHEBI:15378"/>
        <dbReference type="ChEBI" id="CHEBI:46911"/>
        <dbReference type="ChEBI" id="CHEBI:64479"/>
        <dbReference type="ChEBI" id="CHEBI:78827"/>
        <dbReference type="ChEBI" id="CHEBI:138482"/>
        <dbReference type="EC" id="2.3.2.30"/>
    </reaction>
    <physiologicalReaction direction="left-to-right" evidence="10">
        <dbReference type="Rhea" id="RHEA:20634"/>
    </physiologicalReaction>
</comment>
<evidence type="ECO:0000313" key="11">
    <source>
        <dbReference type="EMBL" id="MBK1696798.1"/>
    </source>
</evidence>
<dbReference type="EMBL" id="NRRE01000020">
    <property type="protein sequence ID" value="MBK1696798.1"/>
    <property type="molecule type" value="Genomic_DNA"/>
</dbReference>
<evidence type="ECO:0000256" key="8">
    <source>
        <dbReference type="ARBA" id="ARBA00039866"/>
    </source>
</evidence>
<comment type="pathway">
    <text evidence="1">Lipid metabolism.</text>
</comment>
<protein>
    <recommendedName>
        <fullName evidence="8">L-ornithine N(alpha)-acyltransferase</fullName>
        <ecNumber evidence="7">2.3.2.30</ecNumber>
    </recommendedName>
</protein>
<dbReference type="GO" id="GO:0043810">
    <property type="term" value="F:ornithine-acyl [acyl carrier protein] N-acyltransferase activity"/>
    <property type="evidence" value="ECO:0007669"/>
    <property type="project" value="UniProtKB-EC"/>
</dbReference>
<sequence length="277" mass="30967">MQPSERNEARPVDAVSGNLHIRLAESAEEVRASQRLRYQVFCEEMKAKPTPEQEQAGLEFDGYDAHADHLLVFDQQIGDGPRAVIGTYRLMRRPQAQSAGQFYTVDEYDVSPLLNTEGEIMELGRSCVAAGYRTGAIMQLLWRGIAEYVLHYDVRIMFGCGSMHGTDPDELAPQLSYLYHNHRAPEALRPVALASRYVEMNRLAPDAFNAKRALASLPPLIKGYLRLGGFVGDGAVVDYEFNTTDVCVIVKTDLVTERYVRHLTRDESAPRTSGEDA</sequence>
<proteinExistence type="inferred from homology"/>
<dbReference type="SUPFAM" id="SSF55729">
    <property type="entry name" value="Acyl-CoA N-acyltransferases (Nat)"/>
    <property type="match status" value="1"/>
</dbReference>
<dbReference type="Gene3D" id="3.40.630.30">
    <property type="match status" value="1"/>
</dbReference>
<name>A0A934QHC0_9PROT</name>
<dbReference type="PANTHER" id="PTHR37323:SF1">
    <property type="entry name" value="L-ORNITHINE N(ALPHA)-ACYLTRANSFERASE"/>
    <property type="match status" value="1"/>
</dbReference>
<evidence type="ECO:0000256" key="3">
    <source>
        <dbReference type="ARBA" id="ARBA00022679"/>
    </source>
</evidence>
<evidence type="ECO:0000256" key="4">
    <source>
        <dbReference type="ARBA" id="ARBA00023098"/>
    </source>
</evidence>
<evidence type="ECO:0000313" key="12">
    <source>
        <dbReference type="Proteomes" id="UP000778970"/>
    </source>
</evidence>
<dbReference type="RefSeq" id="WP_051431680.1">
    <property type="nucleotide sequence ID" value="NZ_NRRE01000020.1"/>
</dbReference>
<dbReference type="Proteomes" id="UP000778970">
    <property type="component" value="Unassembled WGS sequence"/>
</dbReference>
<evidence type="ECO:0000256" key="5">
    <source>
        <dbReference type="ARBA" id="ARBA00023315"/>
    </source>
</evidence>
<keyword evidence="12" id="KW-1185">Reference proteome</keyword>
<evidence type="ECO:0000256" key="2">
    <source>
        <dbReference type="ARBA" id="ARBA00022516"/>
    </source>
</evidence>
<comment type="similarity">
    <text evidence="6">Belongs to the acetyltransferase family. OlsB subfamily.</text>
</comment>
<gene>
    <name evidence="11" type="ORF">CKO21_06020</name>
</gene>
<keyword evidence="5" id="KW-0012">Acyltransferase</keyword>
<evidence type="ECO:0000256" key="10">
    <source>
        <dbReference type="ARBA" id="ARBA00047785"/>
    </source>
</evidence>
<evidence type="ECO:0000256" key="7">
    <source>
        <dbReference type="ARBA" id="ARBA00039058"/>
    </source>
</evidence>
<accession>A0A934QHC0</accession>
<evidence type="ECO:0000256" key="9">
    <source>
        <dbReference type="ARBA" id="ARBA00045724"/>
    </source>
</evidence>
<dbReference type="AlphaFoldDB" id="A0A934QHC0"/>
<keyword evidence="4" id="KW-0443">Lipid metabolism</keyword>
<dbReference type="Pfam" id="PF13444">
    <property type="entry name" value="Acetyltransf_5"/>
    <property type="match status" value="1"/>
</dbReference>
<keyword evidence="2" id="KW-0444">Lipid biosynthesis</keyword>
<dbReference type="InterPro" id="IPR052351">
    <property type="entry name" value="Ornithine_N-alpha-AT"/>
</dbReference>
<evidence type="ECO:0000256" key="1">
    <source>
        <dbReference type="ARBA" id="ARBA00005189"/>
    </source>
</evidence>
<organism evidence="11 12">
    <name type="scientific">Rhodovibrio salinarum</name>
    <dbReference type="NCBI Taxonomy" id="1087"/>
    <lineage>
        <taxon>Bacteria</taxon>
        <taxon>Pseudomonadati</taxon>
        <taxon>Pseudomonadota</taxon>
        <taxon>Alphaproteobacteria</taxon>
        <taxon>Rhodospirillales</taxon>
        <taxon>Rhodovibrionaceae</taxon>
        <taxon>Rhodovibrio</taxon>
    </lineage>
</organism>
<comment type="caution">
    <text evidence="11">The sequence shown here is derived from an EMBL/GenBank/DDBJ whole genome shotgun (WGS) entry which is preliminary data.</text>
</comment>
<reference evidence="11" key="1">
    <citation type="submission" date="2017-08" db="EMBL/GenBank/DDBJ databases">
        <authorList>
            <person name="Imhoff J.F."/>
            <person name="Rahn T."/>
            <person name="Kuenzel S."/>
            <person name="Neulinger S.C."/>
        </authorList>
    </citation>
    <scope>NUCLEOTIDE SEQUENCE</scope>
    <source>
        <strain evidence="11">DSM 9154</strain>
    </source>
</reference>
<keyword evidence="3" id="KW-0808">Transferase</keyword>
<evidence type="ECO:0000256" key="6">
    <source>
        <dbReference type="ARBA" id="ARBA00038095"/>
    </source>
</evidence>